<dbReference type="Pfam" id="PF13020">
    <property type="entry name" value="NOV_C"/>
    <property type="match status" value="1"/>
</dbReference>
<evidence type="ECO:0000259" key="2">
    <source>
        <dbReference type="Pfam" id="PF13020"/>
    </source>
</evidence>
<name>A0A1H1YDD1_9PSED</name>
<evidence type="ECO:0000313" key="4">
    <source>
        <dbReference type="Proteomes" id="UP000199524"/>
    </source>
</evidence>
<feature type="domain" description="Protein NO VEIN C-terminal" evidence="2">
    <location>
        <begin position="1386"/>
        <end position="1448"/>
    </location>
</feature>
<dbReference type="InterPro" id="IPR024975">
    <property type="entry name" value="NOV_C"/>
</dbReference>
<feature type="region of interest" description="Disordered" evidence="1">
    <location>
        <begin position="1324"/>
        <end position="1361"/>
    </location>
</feature>
<dbReference type="RefSeq" id="WP_090208697.1">
    <property type="nucleotide sequence ID" value="NZ_LT629777.1"/>
</dbReference>
<gene>
    <name evidence="3" type="ORF">SAMN05216598_4362</name>
</gene>
<evidence type="ECO:0000256" key="1">
    <source>
        <dbReference type="SAM" id="MobiDB-lite"/>
    </source>
</evidence>
<dbReference type="SUPFAM" id="SSF55874">
    <property type="entry name" value="ATPase domain of HSP90 chaperone/DNA topoisomerase II/histidine kinase"/>
    <property type="match status" value="1"/>
</dbReference>
<dbReference type="EMBL" id="LT629777">
    <property type="protein sequence ID" value="SDT19447.1"/>
    <property type="molecule type" value="Genomic_DNA"/>
</dbReference>
<evidence type="ECO:0000313" key="3">
    <source>
        <dbReference type="EMBL" id="SDT19447.1"/>
    </source>
</evidence>
<sequence>MDEQLGRLHASACFNSASTFKEPTLRSKAYANAALTEFVKLQREQPEILTTLLKGGNQGAKRLNTDPYQGLREVIQNADDLNATSVQFGVQTVHGSKQLVIVHNGLPVELPHVLPMIYPFYSTKQQSAELKGRFGIGLKTLTQLGDNLTVHSAPFHFGSRDDHVAMVEEAEPIRDFYDPHADHTMVSVDLYPDYDLDSLEAWFDDWAPSDLIFLDNVRAITLLDLDAGISLKHLAIQQTQSDRHFNLVLGKHQSRVTHSTFLVDDGLWERFVCEVRVPAGKARAAKATGDFTPIGVAIPVNGSAQGRIHVALPTKIHTNAAFSLDAQFDPSTSREDMIHGAWNQWLTEASGQFLGELAIYLAQQRNTLAWLAVPVGAKTDSSSDWLNKLFHEQWSKVIEAFKACPTLIDGRYALSQISYCDESIDGMLTEADHLAVSGWPMLPEWMRDSDGRWRVVLEALSVSHSLELEDVFEHCERFEQKSPSWFLDMALKCLELDEDYLLLDSQWVPLASGQRTQAKAEDEADSWLTGQPPAIGFAARHHLTNVVHPLLLSTPYAPLVAWLSESANYKADVVAQDVLEAFARRFSQDPIAADKQDLLDLRDLFEHVDTKNSQLGQEVGAALLIDAFSHVALEDGRSTVTKVLASPTSVYLPASIADSQDTWSKAAGTTPELLWASASYAEVFKISRAEQRGIQGESVTTTRKRGVKRFLSLLGAEVSPRLVEVATDSAHIVLASQSAARRFLGRARGGLARDFVSPDLDAVIRNIRQSPIQPVSRRGRKSRESAQSSAPTAVERAIALFRCIDSNWITFEPYSRTFAYRESGRSDSSPVPTTWLARLIDNAWYPNYAGTPCRPTTLIVETKVTLAMYEHHTDFASGLTEADANSEFARALGMRVNPPVSQLVAALERARNTSSSDEVSLMRLYKALAGHCPQGASTVAHEAMIGDMQAGSLRGKFGIQRSHKGLIAPCVTTARHSKEWFSMRAVFAGKDIFHGRQPFVLYDRSVTPLWNALGIIHPDLKSCIRELESLAKTAYDPKQDALLLDIYRHMDRQLDKATAADRRSLSLLPLRSGDTWTTKRPLYFSHYSNLKSDRIALWTPPCAADTISRFVNAAGLERLPFAAAAPAITNATPDVLEFRFQAALRMLKADLAREDERSYKAMEPWSRFDNARLKMHLPGQLIVNAAPKGARQIPVQLHAYSDYSGLAVHFDDEKFIGRSEHGGIAIAGLGDGACMREIALAWVSAWAASEDSEYIPDISLATDAVETSLDTLIAEQERLSGNNRKRVIKRDAGTMATTDSAERPIQTRKLKALPHEFQFTVEAVDGSDLAHKGPQPRKTSPLLNPSPTPKRPSPPSAPETAYKQYSSAELQTKAWAYLEASMQRDDAVLVDLQSYRGIGADGALDQSTFIEMKSFARAAPSEITLTETEFRRAEASKANFYLVIVSGLEEGFETELRIYINPTKNLPWTPKGQVSIGGLAKGAALVLRETMD</sequence>
<accession>A0A1H1YDD1</accession>
<dbReference type="GeneID" id="300209261"/>
<organism evidence="3 4">
    <name type="scientific">Pseudomonas asplenii</name>
    <dbReference type="NCBI Taxonomy" id="53407"/>
    <lineage>
        <taxon>Bacteria</taxon>
        <taxon>Pseudomonadati</taxon>
        <taxon>Pseudomonadota</taxon>
        <taxon>Gammaproteobacteria</taxon>
        <taxon>Pseudomonadales</taxon>
        <taxon>Pseudomonadaceae</taxon>
        <taxon>Pseudomonas</taxon>
    </lineage>
</organism>
<dbReference type="Proteomes" id="UP000199524">
    <property type="component" value="Chromosome I"/>
</dbReference>
<feature type="compositionally biased region" description="Pro residues" evidence="1">
    <location>
        <begin position="1344"/>
        <end position="1357"/>
    </location>
</feature>
<protein>
    <recommendedName>
        <fullName evidence="2">Protein NO VEIN C-terminal domain-containing protein</fullName>
    </recommendedName>
</protein>
<keyword evidence="4" id="KW-1185">Reference proteome</keyword>
<proteinExistence type="predicted"/>
<reference evidence="4" key="1">
    <citation type="submission" date="2016-10" db="EMBL/GenBank/DDBJ databases">
        <authorList>
            <person name="Varghese N."/>
            <person name="Submissions S."/>
        </authorList>
    </citation>
    <scope>NUCLEOTIDE SEQUENCE [LARGE SCALE GENOMIC DNA]</scope>
    <source>
        <strain evidence="4">ATCC 23835</strain>
    </source>
</reference>
<dbReference type="NCBIfam" id="NF047352">
    <property type="entry name" value="P_loop_sacsin"/>
    <property type="match status" value="1"/>
</dbReference>
<dbReference type="InterPro" id="IPR036890">
    <property type="entry name" value="HATPase_C_sf"/>
</dbReference>